<evidence type="ECO:0000313" key="1">
    <source>
        <dbReference type="EMBL" id="MBO1321169.1"/>
    </source>
</evidence>
<dbReference type="Proteomes" id="UP000664417">
    <property type="component" value="Unassembled WGS sequence"/>
</dbReference>
<protein>
    <submittedName>
        <fullName evidence="1">Uncharacterized protein</fullName>
    </submittedName>
</protein>
<proteinExistence type="predicted"/>
<keyword evidence="2" id="KW-1185">Reference proteome</keyword>
<accession>A0A8J7QCD5</accession>
<dbReference type="RefSeq" id="WP_207861144.1">
    <property type="nucleotide sequence ID" value="NZ_JAFREP010000022.1"/>
</dbReference>
<evidence type="ECO:0000313" key="2">
    <source>
        <dbReference type="Proteomes" id="UP000664417"/>
    </source>
</evidence>
<name>A0A8J7QCD5_9BACT</name>
<dbReference type="AlphaFoldDB" id="A0A8J7QCD5"/>
<dbReference type="EMBL" id="JAFREP010000022">
    <property type="protein sequence ID" value="MBO1321169.1"/>
    <property type="molecule type" value="Genomic_DNA"/>
</dbReference>
<gene>
    <name evidence="1" type="ORF">J3U88_22000</name>
</gene>
<organism evidence="1 2">
    <name type="scientific">Acanthopleuribacter pedis</name>
    <dbReference type="NCBI Taxonomy" id="442870"/>
    <lineage>
        <taxon>Bacteria</taxon>
        <taxon>Pseudomonadati</taxon>
        <taxon>Acidobacteriota</taxon>
        <taxon>Holophagae</taxon>
        <taxon>Acanthopleuribacterales</taxon>
        <taxon>Acanthopleuribacteraceae</taxon>
        <taxon>Acanthopleuribacter</taxon>
    </lineage>
</organism>
<reference evidence="1" key="1">
    <citation type="submission" date="2021-03" db="EMBL/GenBank/DDBJ databases">
        <authorList>
            <person name="Wang G."/>
        </authorList>
    </citation>
    <scope>NUCLEOTIDE SEQUENCE</scope>
    <source>
        <strain evidence="1">KCTC 12899</strain>
    </source>
</reference>
<comment type="caution">
    <text evidence="1">The sequence shown here is derived from an EMBL/GenBank/DDBJ whole genome shotgun (WGS) entry which is preliminary data.</text>
</comment>
<sequence>MTKVLFCTGKKKRVKAVLDYFLSQDKENRLTVLSTKLQTKRVLFFNYDELRVLFQVNGGGGNDLAPMKLLQGVEYFTFKDQAQVLMDFESPLVNDEMLKVKVLTACHPFIARGVRCKVTLKKKKETEFRVFYHVVGQLHGPADGVLQCRDHLINDNLLDPEKTSFLF</sequence>